<feature type="compositionally biased region" description="Polar residues" evidence="1">
    <location>
        <begin position="21"/>
        <end position="38"/>
    </location>
</feature>
<accession>A3M049</accession>
<dbReference type="AlphaFoldDB" id="A3M049"/>
<dbReference type="HOGENOM" id="CLU_638680_0_0_1"/>
<dbReference type="KEGG" id="pic:PICST_33784"/>
<feature type="region of interest" description="Disordered" evidence="1">
    <location>
        <begin position="21"/>
        <end position="48"/>
    </location>
</feature>
<reference evidence="2 3" key="1">
    <citation type="journal article" date="2007" name="Nat. Biotechnol.">
        <title>Genome sequence of the lignocellulose-bioconverting and xylose-fermenting yeast Pichia stipitis.</title>
        <authorList>
            <person name="Jeffries T.W."/>
            <person name="Grigoriev I.V."/>
            <person name="Grimwood J."/>
            <person name="Laplaza J.M."/>
            <person name="Aerts A."/>
            <person name="Salamov A."/>
            <person name="Schmutz J."/>
            <person name="Lindquist E."/>
            <person name="Dehal P."/>
            <person name="Shapiro H."/>
            <person name="Jin Y.S."/>
            <person name="Passoth V."/>
            <person name="Richardson P.M."/>
        </authorList>
    </citation>
    <scope>NUCLEOTIDE SEQUENCE [LARGE SCALE GENOMIC DNA]</scope>
    <source>
        <strain evidence="3">ATCC 58785 / CBS 6054 / NBRC 10063 / NRRL Y-11545</strain>
    </source>
</reference>
<sequence length="430" mass="48152">MDLNGIASSASTQQSQWLNSLRTKQLASTPSSMTSLFSKDSPRNKKKKAIHIYGSSTGEQSVAVVATVRDVSTRPNRTILQEKSTNIPVDRTSKETSNETHNKMSISSIIQPIPEALPAQPIIPVSRDEPEKICRSRSSPRNIPLDAENGILQRINRTIKIPVYEIDSEEGVADSEEEIECITSSQFGLQVKDVSDSQQNNYELTERVLNLQEADLITTESQYVPTDSQLSNPNFQTEDLTGSYGIECNDEYYGSQPAISQTQSHMIISQSVAHEEESLNYREDNSERENLSDYVTDRVDLSNRIEISEGEYYSDDEKEKIQDPENISFVHEAKLNNIPEVLHLPEENKNDEKKINSPDQITQTEDIESNEDSVDPVTVIELPAKSLSVTFSYKKNTTPHQSGDSTIVEKSTKVENSSKKQGTSERIETT</sequence>
<feature type="region of interest" description="Disordered" evidence="1">
    <location>
        <begin position="394"/>
        <end position="430"/>
    </location>
</feature>
<proteinExistence type="predicted"/>
<evidence type="ECO:0000256" key="1">
    <source>
        <dbReference type="SAM" id="MobiDB-lite"/>
    </source>
</evidence>
<dbReference type="Proteomes" id="UP000002258">
    <property type="component" value="Chromosome 8"/>
</dbReference>
<keyword evidence="3" id="KW-1185">Reference proteome</keyword>
<gene>
    <name evidence="2" type="ORF">PICST_33784</name>
</gene>
<feature type="compositionally biased region" description="Acidic residues" evidence="1">
    <location>
        <begin position="365"/>
        <end position="374"/>
    </location>
</feature>
<organism evidence="2 3">
    <name type="scientific">Scheffersomyces stipitis (strain ATCC 58785 / CBS 6054 / NBRC 10063 / NRRL Y-11545)</name>
    <name type="common">Yeast</name>
    <name type="synonym">Pichia stipitis</name>
    <dbReference type="NCBI Taxonomy" id="322104"/>
    <lineage>
        <taxon>Eukaryota</taxon>
        <taxon>Fungi</taxon>
        <taxon>Dikarya</taxon>
        <taxon>Ascomycota</taxon>
        <taxon>Saccharomycotina</taxon>
        <taxon>Pichiomycetes</taxon>
        <taxon>Debaryomycetaceae</taxon>
        <taxon>Scheffersomyces</taxon>
    </lineage>
</organism>
<feature type="compositionally biased region" description="Basic and acidic residues" evidence="1">
    <location>
        <begin position="410"/>
        <end position="430"/>
    </location>
</feature>
<name>A3M049_PICST</name>
<evidence type="ECO:0000313" key="3">
    <source>
        <dbReference type="Proteomes" id="UP000002258"/>
    </source>
</evidence>
<dbReference type="RefSeq" id="XP_001386682.2">
    <property type="nucleotide sequence ID" value="XM_001386645.1"/>
</dbReference>
<evidence type="ECO:0000313" key="2">
    <source>
        <dbReference type="EMBL" id="ABN68653.2"/>
    </source>
</evidence>
<protein>
    <submittedName>
        <fullName evidence="2">Uncharacterized protein</fullName>
    </submittedName>
</protein>
<dbReference type="EMBL" id="CP000502">
    <property type="protein sequence ID" value="ABN68653.2"/>
    <property type="molecule type" value="Genomic_DNA"/>
</dbReference>
<dbReference type="GeneID" id="4840940"/>
<feature type="compositionally biased region" description="Basic and acidic residues" evidence="1">
    <location>
        <begin position="343"/>
        <end position="356"/>
    </location>
</feature>
<feature type="compositionally biased region" description="Polar residues" evidence="1">
    <location>
        <begin position="394"/>
        <end position="409"/>
    </location>
</feature>
<dbReference type="InParanoid" id="A3M049"/>
<feature type="non-terminal residue" evidence="2">
    <location>
        <position position="430"/>
    </location>
</feature>
<feature type="region of interest" description="Disordered" evidence="1">
    <location>
        <begin position="343"/>
        <end position="378"/>
    </location>
</feature>